<gene>
    <name evidence="2" type="ORF">KIL84_015965</name>
</gene>
<comment type="caution">
    <text evidence="2">The sequence shown here is derived from an EMBL/GenBank/DDBJ whole genome shotgun (WGS) entry which is preliminary data.</text>
</comment>
<evidence type="ECO:0000313" key="3">
    <source>
        <dbReference type="Proteomes" id="UP000827986"/>
    </source>
</evidence>
<accession>A0A9D3WT12</accession>
<dbReference type="AlphaFoldDB" id="A0A9D3WT12"/>
<dbReference type="Proteomes" id="UP000827986">
    <property type="component" value="Unassembled WGS sequence"/>
</dbReference>
<reference evidence="2" key="1">
    <citation type="submission" date="2021-09" db="EMBL/GenBank/DDBJ databases">
        <title>The genome of Mauremys mutica provides insights into the evolution of semi-aquatic lifestyle.</title>
        <authorList>
            <person name="Gong S."/>
            <person name="Gao Y."/>
        </authorList>
    </citation>
    <scope>NUCLEOTIDE SEQUENCE</scope>
    <source>
        <strain evidence="2">MM-2020</strain>
        <tissue evidence="2">Muscle</tissue>
    </source>
</reference>
<sequence>MRRGSLQSRHLQRAQRHQNPQLPEKPWKLLQRRSKSSNSRCLNAPDQGDDGGKFSCSNSLSVPGKTKQIRLKCKIHKEMLYSIGSRSKILEPSTGRGLRDKMSKSFTDFLVLHDGKMEVEATSSGLGCT</sequence>
<proteinExistence type="predicted"/>
<evidence type="ECO:0000256" key="1">
    <source>
        <dbReference type="SAM" id="MobiDB-lite"/>
    </source>
</evidence>
<organism evidence="2 3">
    <name type="scientific">Mauremys mutica</name>
    <name type="common">yellowpond turtle</name>
    <dbReference type="NCBI Taxonomy" id="74926"/>
    <lineage>
        <taxon>Eukaryota</taxon>
        <taxon>Metazoa</taxon>
        <taxon>Chordata</taxon>
        <taxon>Craniata</taxon>
        <taxon>Vertebrata</taxon>
        <taxon>Euteleostomi</taxon>
        <taxon>Archelosauria</taxon>
        <taxon>Testudinata</taxon>
        <taxon>Testudines</taxon>
        <taxon>Cryptodira</taxon>
        <taxon>Durocryptodira</taxon>
        <taxon>Testudinoidea</taxon>
        <taxon>Geoemydidae</taxon>
        <taxon>Geoemydinae</taxon>
        <taxon>Mauremys</taxon>
    </lineage>
</organism>
<dbReference type="EMBL" id="JAHDVG010000487">
    <property type="protein sequence ID" value="KAH1166793.1"/>
    <property type="molecule type" value="Genomic_DNA"/>
</dbReference>
<name>A0A9D3WT12_9SAUR</name>
<evidence type="ECO:0000313" key="2">
    <source>
        <dbReference type="EMBL" id="KAH1166793.1"/>
    </source>
</evidence>
<feature type="region of interest" description="Disordered" evidence="1">
    <location>
        <begin position="1"/>
        <end position="59"/>
    </location>
</feature>
<protein>
    <submittedName>
        <fullName evidence="2">Uncharacterized protein</fullName>
    </submittedName>
</protein>
<keyword evidence="3" id="KW-1185">Reference proteome</keyword>